<accession>A0A6B0SEA6</accession>
<proteinExistence type="predicted"/>
<dbReference type="PANTHER" id="PTHR47315:SF3">
    <property type="entry name" value="FIBROUS SHEATH-INTERACTING PROTEIN 2-LIKE"/>
    <property type="match status" value="1"/>
</dbReference>
<sequence>MNDVAEDMVRVILEKLTVLASAKQSELAHLKITTDPAYQQHREDPAYTFLQRASKGKSGAKTDAASLIAKKKYKM</sequence>
<protein>
    <submittedName>
        <fullName evidence="1">Uncharacterized protein</fullName>
    </submittedName>
</protein>
<dbReference type="Proteomes" id="UP000322234">
    <property type="component" value="Unassembled WGS sequence"/>
</dbReference>
<reference evidence="1" key="1">
    <citation type="submission" date="2019-10" db="EMBL/GenBank/DDBJ databases">
        <title>The sequence and de novo assembly of the wild yak genome.</title>
        <authorList>
            <person name="Liu Y."/>
        </authorList>
    </citation>
    <scope>NUCLEOTIDE SEQUENCE [LARGE SCALE GENOMIC DNA]</scope>
    <source>
        <strain evidence="1">WY2019</strain>
    </source>
</reference>
<dbReference type="InterPro" id="IPR038891">
    <property type="entry name" value="FSIP2"/>
</dbReference>
<comment type="caution">
    <text evidence="1">The sequence shown here is derived from an EMBL/GenBank/DDBJ whole genome shotgun (WGS) entry which is preliminary data.</text>
</comment>
<name>A0A6B0SEA6_9CETA</name>
<evidence type="ECO:0000313" key="1">
    <source>
        <dbReference type="EMBL" id="MXR00231.1"/>
    </source>
</evidence>
<dbReference type="AlphaFoldDB" id="A0A6B0SEA6"/>
<keyword evidence="2" id="KW-1185">Reference proteome</keyword>
<dbReference type="EMBL" id="VBQZ03026487">
    <property type="protein sequence ID" value="MXR00231.1"/>
    <property type="molecule type" value="Genomic_DNA"/>
</dbReference>
<dbReference type="PANTHER" id="PTHR47315">
    <property type="entry name" value="FIBROUS SHEATH INTERACTING PROTEIN 2"/>
    <property type="match status" value="1"/>
</dbReference>
<evidence type="ECO:0000313" key="2">
    <source>
        <dbReference type="Proteomes" id="UP000322234"/>
    </source>
</evidence>
<organism evidence="1 2">
    <name type="scientific">Bos mutus</name>
    <name type="common">wild yak</name>
    <dbReference type="NCBI Taxonomy" id="72004"/>
    <lineage>
        <taxon>Eukaryota</taxon>
        <taxon>Metazoa</taxon>
        <taxon>Chordata</taxon>
        <taxon>Craniata</taxon>
        <taxon>Vertebrata</taxon>
        <taxon>Euteleostomi</taxon>
        <taxon>Mammalia</taxon>
        <taxon>Eutheria</taxon>
        <taxon>Laurasiatheria</taxon>
        <taxon>Artiodactyla</taxon>
        <taxon>Ruminantia</taxon>
        <taxon>Pecora</taxon>
        <taxon>Bovidae</taxon>
        <taxon>Bovinae</taxon>
        <taxon>Bos</taxon>
    </lineage>
</organism>
<gene>
    <name evidence="1" type="ORF">E5288_WYG021250</name>
</gene>